<organism evidence="2 4">
    <name type="scientific">Puccinia graminis f. sp. tritici</name>
    <dbReference type="NCBI Taxonomy" id="56615"/>
    <lineage>
        <taxon>Eukaryota</taxon>
        <taxon>Fungi</taxon>
        <taxon>Dikarya</taxon>
        <taxon>Basidiomycota</taxon>
        <taxon>Pucciniomycotina</taxon>
        <taxon>Pucciniomycetes</taxon>
        <taxon>Pucciniales</taxon>
        <taxon>Pucciniaceae</taxon>
        <taxon>Puccinia</taxon>
    </lineage>
</organism>
<dbReference type="Proteomes" id="UP000325313">
    <property type="component" value="Unassembled WGS sequence"/>
</dbReference>
<name>A0A5B0PSG8_PUCGR</name>
<sequence length="57" mass="6436">MSIATPEFKYFLERLDKLIIKWLVQTSHVYDAIRDASKGGNPHCILVDICTLVDSGL</sequence>
<protein>
    <submittedName>
        <fullName evidence="2">Uncharacterized protein</fullName>
    </submittedName>
</protein>
<evidence type="ECO:0000313" key="2">
    <source>
        <dbReference type="EMBL" id="KAA1103623.1"/>
    </source>
</evidence>
<reference evidence="3 4" key="1">
    <citation type="submission" date="2019-05" db="EMBL/GenBank/DDBJ databases">
        <title>Emergence of the Ug99 lineage of the wheat stem rust pathogen through somatic hybridization.</title>
        <authorList>
            <person name="Li F."/>
            <person name="Upadhyaya N.M."/>
            <person name="Sperschneider J."/>
            <person name="Matny O."/>
            <person name="Nguyen-Phuc H."/>
            <person name="Mago R."/>
            <person name="Raley C."/>
            <person name="Miller M.E."/>
            <person name="Silverstein K.A.T."/>
            <person name="Henningsen E."/>
            <person name="Hirsch C.D."/>
            <person name="Visser B."/>
            <person name="Pretorius Z.A."/>
            <person name="Steffenson B.J."/>
            <person name="Schwessinger B."/>
            <person name="Dodds P.N."/>
            <person name="Figueroa M."/>
        </authorList>
    </citation>
    <scope>NUCLEOTIDE SEQUENCE [LARGE SCALE GENOMIC DNA]</scope>
    <source>
        <strain evidence="1">21-0</strain>
        <strain evidence="2 4">Ug99</strain>
    </source>
</reference>
<comment type="caution">
    <text evidence="2">The sequence shown here is derived from an EMBL/GenBank/DDBJ whole genome shotgun (WGS) entry which is preliminary data.</text>
</comment>
<keyword evidence="3" id="KW-1185">Reference proteome</keyword>
<gene>
    <name evidence="1" type="ORF">PGT21_012366</name>
    <name evidence="2" type="ORF">PGTUg99_002187</name>
</gene>
<dbReference type="EMBL" id="VSWC01000184">
    <property type="protein sequence ID" value="KAA1067639.1"/>
    <property type="molecule type" value="Genomic_DNA"/>
</dbReference>
<accession>A0A5B0PSG8</accession>
<proteinExistence type="predicted"/>
<evidence type="ECO:0000313" key="1">
    <source>
        <dbReference type="EMBL" id="KAA1067639.1"/>
    </source>
</evidence>
<evidence type="ECO:0000313" key="3">
    <source>
        <dbReference type="Proteomes" id="UP000324748"/>
    </source>
</evidence>
<dbReference type="Proteomes" id="UP000324748">
    <property type="component" value="Unassembled WGS sequence"/>
</dbReference>
<evidence type="ECO:0000313" key="4">
    <source>
        <dbReference type="Proteomes" id="UP000325313"/>
    </source>
</evidence>
<dbReference type="AlphaFoldDB" id="A0A5B0PSG8"/>
<dbReference type="EMBL" id="VDEP01000324">
    <property type="protein sequence ID" value="KAA1103623.1"/>
    <property type="molecule type" value="Genomic_DNA"/>
</dbReference>